<comment type="caution">
    <text evidence="1">The sequence shown here is derived from an EMBL/GenBank/DDBJ whole genome shotgun (WGS) entry which is preliminary data.</text>
</comment>
<dbReference type="PANTHER" id="PTHR40788:SF2">
    <property type="entry name" value="CLR5 DOMAIN-CONTAINING PROTEIN"/>
    <property type="match status" value="1"/>
</dbReference>
<protein>
    <submittedName>
        <fullName evidence="1">Uncharacterized protein</fullName>
    </submittedName>
</protein>
<evidence type="ECO:0000313" key="1">
    <source>
        <dbReference type="EMBL" id="KAK4175066.1"/>
    </source>
</evidence>
<dbReference type="AlphaFoldDB" id="A0AAN6W647"/>
<keyword evidence="2" id="KW-1185">Reference proteome</keyword>
<sequence length="578" mass="66233">MPPTQESPFRSPSSHPKHVVVWPEREPSILRSSGRLREVQTRNNHSKRYVKRLRNQRFKILLDPWPNMVAAHRSDIQGDLYQPMTLPLLLNAHGRNPPSDFAGADADFARLRSVIKAIVSLFLNRYTMLLNRFTENTMKKYGTLIFWDDYKDAPGPEPEPEDVIESTGFEYLAVMTAEAPYRLPAKLDLGRIESIYVEMFSELQQQPHYIRTMQAKYANTISSTKDLPKDYLKALVKFCYFLNKVDKGHLSQLKIAGPSAPPVRHFVDFNKMNIMTIGHPRSKVENNMAWLLNMLWEDGQALFLAGMRLTVDEPERLIEIEPEAKQLISPYIVALIGDFSFVTKCIRQLDTYHLWASGFENVAVDLQDQIDNEYGEASQAPGGFIATKNIYYPIDKRRTKENIEVLREAESNLDTLWGNIDSIMYKVEPEPKKDHARASGDKSIPIQLFGVESLYKPLLTLYFDAVAKIKKYKVKTKGTPAPTTATEEEEDLAVVEKLDKQPTFSIDAPMLKIPWTGFLHAMVSVGFLAQFQSTRLDVERAIQCHEPHPRGKIPLWKARWHERSLKRVYGWLGGKEGK</sequence>
<reference evidence="1" key="1">
    <citation type="journal article" date="2023" name="Mol. Phylogenet. Evol.">
        <title>Genome-scale phylogeny and comparative genomics of the fungal order Sordariales.</title>
        <authorList>
            <person name="Hensen N."/>
            <person name="Bonometti L."/>
            <person name="Westerberg I."/>
            <person name="Brannstrom I.O."/>
            <person name="Guillou S."/>
            <person name="Cros-Aarteil S."/>
            <person name="Calhoun S."/>
            <person name="Haridas S."/>
            <person name="Kuo A."/>
            <person name="Mondo S."/>
            <person name="Pangilinan J."/>
            <person name="Riley R."/>
            <person name="LaButti K."/>
            <person name="Andreopoulos B."/>
            <person name="Lipzen A."/>
            <person name="Chen C."/>
            <person name="Yan M."/>
            <person name="Daum C."/>
            <person name="Ng V."/>
            <person name="Clum A."/>
            <person name="Steindorff A."/>
            <person name="Ohm R.A."/>
            <person name="Martin F."/>
            <person name="Silar P."/>
            <person name="Natvig D.O."/>
            <person name="Lalanne C."/>
            <person name="Gautier V."/>
            <person name="Ament-Velasquez S.L."/>
            <person name="Kruys A."/>
            <person name="Hutchinson M.I."/>
            <person name="Powell A.J."/>
            <person name="Barry K."/>
            <person name="Miller A.N."/>
            <person name="Grigoriev I.V."/>
            <person name="Debuchy R."/>
            <person name="Gladieux P."/>
            <person name="Hiltunen Thoren M."/>
            <person name="Johannesson H."/>
        </authorList>
    </citation>
    <scope>NUCLEOTIDE SEQUENCE</scope>
    <source>
        <strain evidence="1">CBS 892.96</strain>
    </source>
</reference>
<dbReference type="PANTHER" id="PTHR40788">
    <property type="entry name" value="CLR5 DOMAIN-CONTAINING PROTEIN-RELATED"/>
    <property type="match status" value="1"/>
</dbReference>
<dbReference type="Proteomes" id="UP001302321">
    <property type="component" value="Unassembled WGS sequence"/>
</dbReference>
<gene>
    <name evidence="1" type="ORF">QBC36DRAFT_347406</name>
</gene>
<evidence type="ECO:0000313" key="2">
    <source>
        <dbReference type="Proteomes" id="UP001302321"/>
    </source>
</evidence>
<organism evidence="1 2">
    <name type="scientific">Triangularia setosa</name>
    <dbReference type="NCBI Taxonomy" id="2587417"/>
    <lineage>
        <taxon>Eukaryota</taxon>
        <taxon>Fungi</taxon>
        <taxon>Dikarya</taxon>
        <taxon>Ascomycota</taxon>
        <taxon>Pezizomycotina</taxon>
        <taxon>Sordariomycetes</taxon>
        <taxon>Sordariomycetidae</taxon>
        <taxon>Sordariales</taxon>
        <taxon>Podosporaceae</taxon>
        <taxon>Triangularia</taxon>
    </lineage>
</organism>
<accession>A0AAN6W647</accession>
<name>A0AAN6W647_9PEZI</name>
<proteinExistence type="predicted"/>
<dbReference type="EMBL" id="MU866250">
    <property type="protein sequence ID" value="KAK4175066.1"/>
    <property type="molecule type" value="Genomic_DNA"/>
</dbReference>
<reference evidence="1" key="2">
    <citation type="submission" date="2023-05" db="EMBL/GenBank/DDBJ databases">
        <authorList>
            <consortium name="Lawrence Berkeley National Laboratory"/>
            <person name="Steindorff A."/>
            <person name="Hensen N."/>
            <person name="Bonometti L."/>
            <person name="Westerberg I."/>
            <person name="Brannstrom I.O."/>
            <person name="Guillou S."/>
            <person name="Cros-Aarteil S."/>
            <person name="Calhoun S."/>
            <person name="Haridas S."/>
            <person name="Kuo A."/>
            <person name="Mondo S."/>
            <person name="Pangilinan J."/>
            <person name="Riley R."/>
            <person name="Labutti K."/>
            <person name="Andreopoulos B."/>
            <person name="Lipzen A."/>
            <person name="Chen C."/>
            <person name="Yanf M."/>
            <person name="Daum C."/>
            <person name="Ng V."/>
            <person name="Clum A."/>
            <person name="Ohm R."/>
            <person name="Martin F."/>
            <person name="Silar P."/>
            <person name="Natvig D."/>
            <person name="Lalanne C."/>
            <person name="Gautier V."/>
            <person name="Ament-Velasquez S.L."/>
            <person name="Kruys A."/>
            <person name="Hutchinson M.I."/>
            <person name="Powell A.J."/>
            <person name="Barry K."/>
            <person name="Miller A.N."/>
            <person name="Grigoriev I.V."/>
            <person name="Debuchy R."/>
            <person name="Gladieux P."/>
            <person name="Thoren M.H."/>
            <person name="Johannesson H."/>
        </authorList>
    </citation>
    <scope>NUCLEOTIDE SEQUENCE</scope>
    <source>
        <strain evidence="1">CBS 892.96</strain>
    </source>
</reference>